<feature type="compositionally biased region" description="Acidic residues" evidence="1">
    <location>
        <begin position="109"/>
        <end position="122"/>
    </location>
</feature>
<sequence>MPPRLAKRGSASAGPKRTLRSNRGASKSDNPPPESVVEADAPVSETREEEVPEEIVDDKADEKLFVDEKVVADEKETDVKENDGLDLNSVEKENEVKESIQEYEKDEQLELDDNELEYDPEE</sequence>
<feature type="region of interest" description="Disordered" evidence="1">
    <location>
        <begin position="1"/>
        <end position="122"/>
    </location>
</feature>
<dbReference type="EMBL" id="VEPZ02001731">
    <property type="protein sequence ID" value="KAE8660720.1"/>
    <property type="molecule type" value="Genomic_DNA"/>
</dbReference>
<feature type="compositionally biased region" description="Acidic residues" evidence="1">
    <location>
        <begin position="47"/>
        <end position="56"/>
    </location>
</feature>
<gene>
    <name evidence="2" type="ORF">F3Y22_tig00116951pilonHSYRG00704</name>
</gene>
<protein>
    <submittedName>
        <fullName evidence="2">Uncharacterized protein</fullName>
    </submittedName>
</protein>
<name>A0A6A2WYJ6_HIBSY</name>
<keyword evidence="3" id="KW-1185">Reference proteome</keyword>
<dbReference type="AlphaFoldDB" id="A0A6A2WYJ6"/>
<feature type="compositionally biased region" description="Basic and acidic residues" evidence="1">
    <location>
        <begin position="57"/>
        <end position="108"/>
    </location>
</feature>
<organism evidence="2 3">
    <name type="scientific">Hibiscus syriacus</name>
    <name type="common">Rose of Sharon</name>
    <dbReference type="NCBI Taxonomy" id="106335"/>
    <lineage>
        <taxon>Eukaryota</taxon>
        <taxon>Viridiplantae</taxon>
        <taxon>Streptophyta</taxon>
        <taxon>Embryophyta</taxon>
        <taxon>Tracheophyta</taxon>
        <taxon>Spermatophyta</taxon>
        <taxon>Magnoliopsida</taxon>
        <taxon>eudicotyledons</taxon>
        <taxon>Gunneridae</taxon>
        <taxon>Pentapetalae</taxon>
        <taxon>rosids</taxon>
        <taxon>malvids</taxon>
        <taxon>Malvales</taxon>
        <taxon>Malvaceae</taxon>
        <taxon>Malvoideae</taxon>
        <taxon>Hibiscus</taxon>
    </lineage>
</organism>
<accession>A0A6A2WYJ6</accession>
<evidence type="ECO:0000256" key="1">
    <source>
        <dbReference type="SAM" id="MobiDB-lite"/>
    </source>
</evidence>
<proteinExistence type="predicted"/>
<dbReference type="Proteomes" id="UP000436088">
    <property type="component" value="Unassembled WGS sequence"/>
</dbReference>
<reference evidence="2" key="1">
    <citation type="submission" date="2019-09" db="EMBL/GenBank/DDBJ databases">
        <title>Draft genome information of white flower Hibiscus syriacus.</title>
        <authorList>
            <person name="Kim Y.-M."/>
        </authorList>
    </citation>
    <scope>NUCLEOTIDE SEQUENCE [LARGE SCALE GENOMIC DNA]</scope>
    <source>
        <strain evidence="2">YM2019G1</strain>
    </source>
</reference>
<evidence type="ECO:0000313" key="2">
    <source>
        <dbReference type="EMBL" id="KAE8660720.1"/>
    </source>
</evidence>
<comment type="caution">
    <text evidence="2">The sequence shown here is derived from an EMBL/GenBank/DDBJ whole genome shotgun (WGS) entry which is preliminary data.</text>
</comment>
<evidence type="ECO:0000313" key="3">
    <source>
        <dbReference type="Proteomes" id="UP000436088"/>
    </source>
</evidence>